<dbReference type="GO" id="GO:0005524">
    <property type="term" value="F:ATP binding"/>
    <property type="evidence" value="ECO:0007669"/>
    <property type="project" value="UniProtKB-UniRule"/>
</dbReference>
<sequence length="410" mass="46258">MYLIFGKGKSGKAASKLLELRNLPHLLVDDKTPNWQSYLKSTSTVVVSPGIPPFHPLFGLSRNKELIGETELAYRFWKGSVVAITGTDGKSTTTRLVYLILKSYLSGVYEGGNIGRPFSEIVSQTSSGIAVLEVSSFQGYTLKTFRPSVGVFLNFAPDHLDWHRDLEDYLRGKYKIFLQQREGDLLFLNGWQEEVKKTPSRAKKLLFGKGGEIEIRSDGWVYFEGEKLFEWKKLKIKGIHNAWNSAVASAVGRIFGVPPKVIREVLYEFRGLPYRLQYLGDFKGLKVYNDSKSTTPNALKMALQSFDKKVVLIFGGKDKGADFTPLRELFKKRVKVAIAYGENGDKLVETFKDCVPTERVKTLEEALRLAKGKVAKGDILLFSPASASFDQFKSYEERGKIFEKLVKEIF</sequence>
<evidence type="ECO:0000313" key="11">
    <source>
        <dbReference type="EMBL" id="HIP98691.1"/>
    </source>
</evidence>
<dbReference type="PANTHER" id="PTHR43692:SF1">
    <property type="entry name" value="UDP-N-ACETYLMURAMOYLALANINE--D-GLUTAMATE LIGASE"/>
    <property type="match status" value="1"/>
</dbReference>
<gene>
    <name evidence="7 11" type="primary">murD</name>
    <name evidence="11" type="ORF">EYH37_04955</name>
</gene>
<comment type="subcellular location">
    <subcellularLocation>
        <location evidence="1 7 8">Cytoplasm</location>
    </subcellularLocation>
</comment>
<organism evidence="11 12">
    <name type="scientific">Aquifex aeolicus</name>
    <dbReference type="NCBI Taxonomy" id="63363"/>
    <lineage>
        <taxon>Bacteria</taxon>
        <taxon>Pseudomonadati</taxon>
        <taxon>Aquificota</taxon>
        <taxon>Aquificia</taxon>
        <taxon>Aquificales</taxon>
        <taxon>Aquificaceae</taxon>
        <taxon>Aquifex</taxon>
    </lineage>
</organism>
<reference evidence="11" key="1">
    <citation type="journal article" date="2020" name="ISME J.">
        <title>Gammaproteobacteria mediating utilization of methyl-, sulfur- and petroleum organic compounds in deep ocean hydrothermal plumes.</title>
        <authorList>
            <person name="Zhou Z."/>
            <person name="Liu Y."/>
            <person name="Pan J."/>
            <person name="Cron B.R."/>
            <person name="Toner B.M."/>
            <person name="Anantharaman K."/>
            <person name="Breier J.A."/>
            <person name="Dick G.J."/>
            <person name="Li M."/>
        </authorList>
    </citation>
    <scope>NUCLEOTIDE SEQUENCE</scope>
    <source>
        <strain evidence="11">SZUA-1501</strain>
    </source>
</reference>
<dbReference type="Gene3D" id="3.40.1190.10">
    <property type="entry name" value="Mur-like, catalytic domain"/>
    <property type="match status" value="1"/>
</dbReference>
<feature type="domain" description="Mur ligase C-terminal" evidence="9">
    <location>
        <begin position="275"/>
        <end position="385"/>
    </location>
</feature>
<protein>
    <recommendedName>
        <fullName evidence="7 8">UDP-N-acetylmuramoylalanine--D-glutamate ligase</fullName>
        <ecNumber evidence="7 8">6.3.2.9</ecNumber>
    </recommendedName>
    <alternativeName>
        <fullName evidence="7">D-glutamic acid-adding enzyme</fullName>
    </alternativeName>
    <alternativeName>
        <fullName evidence="7">UDP-N-acetylmuramoyl-L-alanyl-D-glutamate synthetase</fullName>
    </alternativeName>
</protein>
<dbReference type="InterPro" id="IPR005762">
    <property type="entry name" value="MurD"/>
</dbReference>
<evidence type="ECO:0000256" key="7">
    <source>
        <dbReference type="HAMAP-Rule" id="MF_00639"/>
    </source>
</evidence>
<evidence type="ECO:0000256" key="2">
    <source>
        <dbReference type="ARBA" id="ARBA00004752"/>
    </source>
</evidence>
<evidence type="ECO:0000256" key="1">
    <source>
        <dbReference type="ARBA" id="ARBA00004496"/>
    </source>
</evidence>
<dbReference type="Proteomes" id="UP000606463">
    <property type="component" value="Unassembled WGS sequence"/>
</dbReference>
<evidence type="ECO:0000259" key="10">
    <source>
        <dbReference type="Pfam" id="PF08245"/>
    </source>
</evidence>
<dbReference type="EMBL" id="DQVE01000051">
    <property type="protein sequence ID" value="HIP98691.1"/>
    <property type="molecule type" value="Genomic_DNA"/>
</dbReference>
<dbReference type="InterPro" id="IPR004101">
    <property type="entry name" value="Mur_ligase_C"/>
</dbReference>
<evidence type="ECO:0000256" key="4">
    <source>
        <dbReference type="ARBA" id="ARBA00022598"/>
    </source>
</evidence>
<keyword evidence="7 8" id="KW-0133">Cell shape</keyword>
<keyword evidence="4 7" id="KW-0436">Ligase</keyword>
<evidence type="ECO:0000313" key="12">
    <source>
        <dbReference type="Proteomes" id="UP000606463"/>
    </source>
</evidence>
<keyword evidence="3 7" id="KW-0963">Cytoplasm</keyword>
<dbReference type="Pfam" id="PF08245">
    <property type="entry name" value="Mur_ligase_M"/>
    <property type="match status" value="1"/>
</dbReference>
<keyword evidence="7 8" id="KW-0132">Cell division</keyword>
<dbReference type="NCBIfam" id="TIGR01087">
    <property type="entry name" value="murD"/>
    <property type="match status" value="1"/>
</dbReference>
<dbReference type="AlphaFoldDB" id="A0A9D0YPN5"/>
<comment type="catalytic activity">
    <reaction evidence="7 8">
        <text>UDP-N-acetyl-alpha-D-muramoyl-L-alanine + D-glutamate + ATP = UDP-N-acetyl-alpha-D-muramoyl-L-alanyl-D-glutamate + ADP + phosphate + H(+)</text>
        <dbReference type="Rhea" id="RHEA:16429"/>
        <dbReference type="ChEBI" id="CHEBI:15378"/>
        <dbReference type="ChEBI" id="CHEBI:29986"/>
        <dbReference type="ChEBI" id="CHEBI:30616"/>
        <dbReference type="ChEBI" id="CHEBI:43474"/>
        <dbReference type="ChEBI" id="CHEBI:83898"/>
        <dbReference type="ChEBI" id="CHEBI:83900"/>
        <dbReference type="ChEBI" id="CHEBI:456216"/>
        <dbReference type="EC" id="6.3.2.9"/>
    </reaction>
</comment>
<dbReference type="SUPFAM" id="SSF53244">
    <property type="entry name" value="MurD-like peptide ligases, peptide-binding domain"/>
    <property type="match status" value="1"/>
</dbReference>
<keyword evidence="7 8" id="KW-0961">Cell wall biogenesis/degradation</keyword>
<feature type="binding site" evidence="7">
    <location>
        <begin position="86"/>
        <end position="92"/>
    </location>
    <ligand>
        <name>ATP</name>
        <dbReference type="ChEBI" id="CHEBI:30616"/>
    </ligand>
</feature>
<dbReference type="Gene3D" id="3.90.190.20">
    <property type="entry name" value="Mur ligase, C-terminal domain"/>
    <property type="match status" value="1"/>
</dbReference>
<dbReference type="SUPFAM" id="SSF53623">
    <property type="entry name" value="MurD-like peptide ligases, catalytic domain"/>
    <property type="match status" value="1"/>
</dbReference>
<name>A0A9D0YPN5_AQUAO</name>
<dbReference type="GO" id="GO:0071555">
    <property type="term" value="P:cell wall organization"/>
    <property type="evidence" value="ECO:0007669"/>
    <property type="project" value="UniProtKB-KW"/>
</dbReference>
<keyword evidence="5 7" id="KW-0547">Nucleotide-binding</keyword>
<dbReference type="EC" id="6.3.2.9" evidence="7 8"/>
<dbReference type="InterPro" id="IPR013221">
    <property type="entry name" value="Mur_ligase_cen"/>
</dbReference>
<dbReference type="GO" id="GO:0051301">
    <property type="term" value="P:cell division"/>
    <property type="evidence" value="ECO:0007669"/>
    <property type="project" value="UniProtKB-KW"/>
</dbReference>
<comment type="pathway">
    <text evidence="2 7 8">Cell wall biogenesis; peptidoglycan biosynthesis.</text>
</comment>
<keyword evidence="6 7" id="KW-0067">ATP-binding</keyword>
<keyword evidence="7 8" id="KW-0131">Cell cycle</keyword>
<proteinExistence type="inferred from homology"/>
<comment type="function">
    <text evidence="7 8">Cell wall formation. Catalyzes the addition of glutamate to the nucleotide precursor UDP-N-acetylmuramoyl-L-alanine (UMA).</text>
</comment>
<evidence type="ECO:0000259" key="9">
    <source>
        <dbReference type="Pfam" id="PF02875"/>
    </source>
</evidence>
<evidence type="ECO:0000256" key="6">
    <source>
        <dbReference type="ARBA" id="ARBA00022840"/>
    </source>
</evidence>
<evidence type="ECO:0000256" key="8">
    <source>
        <dbReference type="RuleBase" id="RU003664"/>
    </source>
</evidence>
<dbReference type="GO" id="GO:0009252">
    <property type="term" value="P:peptidoglycan biosynthetic process"/>
    <property type="evidence" value="ECO:0007669"/>
    <property type="project" value="UniProtKB-UniRule"/>
</dbReference>
<evidence type="ECO:0000256" key="3">
    <source>
        <dbReference type="ARBA" id="ARBA00022490"/>
    </source>
</evidence>
<feature type="domain" description="Mur ligase central" evidence="10">
    <location>
        <begin position="84"/>
        <end position="251"/>
    </location>
</feature>
<accession>A0A9D0YPN5</accession>
<dbReference type="InterPro" id="IPR036565">
    <property type="entry name" value="Mur-like_cat_sf"/>
</dbReference>
<dbReference type="HAMAP" id="MF_00639">
    <property type="entry name" value="MurD"/>
    <property type="match status" value="1"/>
</dbReference>
<dbReference type="GO" id="GO:0008764">
    <property type="term" value="F:UDP-N-acetylmuramoylalanine-D-glutamate ligase activity"/>
    <property type="evidence" value="ECO:0007669"/>
    <property type="project" value="UniProtKB-UniRule"/>
</dbReference>
<dbReference type="GO" id="GO:0005737">
    <property type="term" value="C:cytoplasm"/>
    <property type="evidence" value="ECO:0007669"/>
    <property type="project" value="UniProtKB-SubCell"/>
</dbReference>
<dbReference type="PANTHER" id="PTHR43692">
    <property type="entry name" value="UDP-N-ACETYLMURAMOYLALANINE--D-GLUTAMATE LIGASE"/>
    <property type="match status" value="1"/>
</dbReference>
<dbReference type="Pfam" id="PF02875">
    <property type="entry name" value="Mur_ligase_C"/>
    <property type="match status" value="1"/>
</dbReference>
<evidence type="ECO:0000256" key="5">
    <source>
        <dbReference type="ARBA" id="ARBA00022741"/>
    </source>
</evidence>
<dbReference type="InterPro" id="IPR036615">
    <property type="entry name" value="Mur_ligase_C_dom_sf"/>
</dbReference>
<dbReference type="GO" id="GO:0008360">
    <property type="term" value="P:regulation of cell shape"/>
    <property type="evidence" value="ECO:0007669"/>
    <property type="project" value="UniProtKB-KW"/>
</dbReference>
<comment type="similarity">
    <text evidence="7">Belongs to the MurCDEF family.</text>
</comment>
<keyword evidence="7 8" id="KW-0573">Peptidoglycan synthesis</keyword>
<comment type="caution">
    <text evidence="11">The sequence shown here is derived from an EMBL/GenBank/DDBJ whole genome shotgun (WGS) entry which is preliminary data.</text>
</comment>